<reference evidence="2 3" key="1">
    <citation type="journal article" date="2016" name="Mol. Biol. Evol.">
        <title>Comparative Genomics of Early-Diverging Mushroom-Forming Fungi Provides Insights into the Origins of Lignocellulose Decay Capabilities.</title>
        <authorList>
            <person name="Nagy L.G."/>
            <person name="Riley R."/>
            <person name="Tritt A."/>
            <person name="Adam C."/>
            <person name="Daum C."/>
            <person name="Floudas D."/>
            <person name="Sun H."/>
            <person name="Yadav J.S."/>
            <person name="Pangilinan J."/>
            <person name="Larsson K.H."/>
            <person name="Matsuura K."/>
            <person name="Barry K."/>
            <person name="Labutti K."/>
            <person name="Kuo R."/>
            <person name="Ohm R.A."/>
            <person name="Bhattacharya S.S."/>
            <person name="Shirouzu T."/>
            <person name="Yoshinaga Y."/>
            <person name="Martin F.M."/>
            <person name="Grigoriev I.V."/>
            <person name="Hibbett D.S."/>
        </authorList>
    </citation>
    <scope>NUCLEOTIDE SEQUENCE [LARGE SCALE GENOMIC DNA]</scope>
    <source>
        <strain evidence="2 3">HHB9708</strain>
    </source>
</reference>
<protein>
    <submittedName>
        <fullName evidence="2">Uncharacterized protein</fullName>
    </submittedName>
</protein>
<sequence length="151" mass="16908">MQFKQYLFTALATAVVFATTALAAAMPVPTFTDQPCPQPPRRCHPGWSSLLTQDAHFAEKMHQNDPNVADSTKRLAVSLRNPEWREGSESMFTYSRSQFLLPESDRERNSLPPPPPGAELVVQDLLDRINSAAIRSPLHMDRYSAAVVERT</sequence>
<dbReference type="EMBL" id="KV419400">
    <property type="protein sequence ID" value="KZS95744.1"/>
    <property type="molecule type" value="Genomic_DNA"/>
</dbReference>
<proteinExistence type="predicted"/>
<evidence type="ECO:0000313" key="2">
    <source>
        <dbReference type="EMBL" id="KZS95744.1"/>
    </source>
</evidence>
<gene>
    <name evidence="2" type="ORF">SISNIDRAFT_538863</name>
</gene>
<accession>A0A164X990</accession>
<evidence type="ECO:0000256" key="1">
    <source>
        <dbReference type="SAM" id="SignalP"/>
    </source>
</evidence>
<feature type="signal peptide" evidence="1">
    <location>
        <begin position="1"/>
        <end position="25"/>
    </location>
</feature>
<feature type="chain" id="PRO_5007854337" evidence="1">
    <location>
        <begin position="26"/>
        <end position="151"/>
    </location>
</feature>
<organism evidence="2 3">
    <name type="scientific">Sistotremastrum niveocremeum HHB9708</name>
    <dbReference type="NCBI Taxonomy" id="1314777"/>
    <lineage>
        <taxon>Eukaryota</taxon>
        <taxon>Fungi</taxon>
        <taxon>Dikarya</taxon>
        <taxon>Basidiomycota</taxon>
        <taxon>Agaricomycotina</taxon>
        <taxon>Agaricomycetes</taxon>
        <taxon>Sistotremastrales</taxon>
        <taxon>Sistotremastraceae</taxon>
        <taxon>Sertulicium</taxon>
        <taxon>Sertulicium niveocremeum</taxon>
    </lineage>
</organism>
<dbReference type="Proteomes" id="UP000076722">
    <property type="component" value="Unassembled WGS sequence"/>
</dbReference>
<keyword evidence="3" id="KW-1185">Reference proteome</keyword>
<name>A0A164X990_9AGAM</name>
<dbReference type="AlphaFoldDB" id="A0A164X990"/>
<evidence type="ECO:0000313" key="3">
    <source>
        <dbReference type="Proteomes" id="UP000076722"/>
    </source>
</evidence>
<keyword evidence="1" id="KW-0732">Signal</keyword>